<dbReference type="RefSeq" id="WP_169559976.1">
    <property type="nucleotide sequence ID" value="NZ_VNWN01000002.1"/>
</dbReference>
<evidence type="ECO:0000313" key="1">
    <source>
        <dbReference type="EMBL" id="GLQ06024.1"/>
    </source>
</evidence>
<reference evidence="1" key="2">
    <citation type="submission" date="2023-01" db="EMBL/GenBank/DDBJ databases">
        <title>Draft genome sequence of Sneathiella chinensis strain NBRC 103408.</title>
        <authorList>
            <person name="Sun Q."/>
            <person name="Mori K."/>
        </authorList>
    </citation>
    <scope>NUCLEOTIDE SEQUENCE</scope>
    <source>
        <strain evidence="1">NBRC 103408</strain>
    </source>
</reference>
<gene>
    <name evidence="1" type="ORF">GCM10007924_12450</name>
</gene>
<dbReference type="Proteomes" id="UP001161409">
    <property type="component" value="Unassembled WGS sequence"/>
</dbReference>
<sequence length="84" mass="9348">MGRKSPTQSQLEYLSLGVGQPGGKLPLFDREGQQIRKATIESCIRNGWAAPWFDNPIKPDWLVCRLTDEGYALLGEGAFPIQKT</sequence>
<protein>
    <submittedName>
        <fullName evidence="1">Uncharacterized protein</fullName>
    </submittedName>
</protein>
<proteinExistence type="predicted"/>
<comment type="caution">
    <text evidence="1">The sequence shown here is derived from an EMBL/GenBank/DDBJ whole genome shotgun (WGS) entry which is preliminary data.</text>
</comment>
<name>A0ABQ5U418_9PROT</name>
<keyword evidence="2" id="KW-1185">Reference proteome</keyword>
<accession>A0ABQ5U418</accession>
<organism evidence="1 2">
    <name type="scientific">Sneathiella chinensis</name>
    <dbReference type="NCBI Taxonomy" id="349750"/>
    <lineage>
        <taxon>Bacteria</taxon>
        <taxon>Pseudomonadati</taxon>
        <taxon>Pseudomonadota</taxon>
        <taxon>Alphaproteobacteria</taxon>
        <taxon>Sneathiellales</taxon>
        <taxon>Sneathiellaceae</taxon>
        <taxon>Sneathiella</taxon>
    </lineage>
</organism>
<evidence type="ECO:0000313" key="2">
    <source>
        <dbReference type="Proteomes" id="UP001161409"/>
    </source>
</evidence>
<dbReference type="EMBL" id="BSNF01000001">
    <property type="protein sequence ID" value="GLQ06024.1"/>
    <property type="molecule type" value="Genomic_DNA"/>
</dbReference>
<reference evidence="1" key="1">
    <citation type="journal article" date="2014" name="Int. J. Syst. Evol. Microbiol.">
        <title>Complete genome of a new Firmicutes species belonging to the dominant human colonic microbiota ('Ruminococcus bicirculans') reveals two chromosomes and a selective capacity to utilize plant glucans.</title>
        <authorList>
            <consortium name="NISC Comparative Sequencing Program"/>
            <person name="Wegmann U."/>
            <person name="Louis P."/>
            <person name="Goesmann A."/>
            <person name="Henrissat B."/>
            <person name="Duncan S.H."/>
            <person name="Flint H.J."/>
        </authorList>
    </citation>
    <scope>NUCLEOTIDE SEQUENCE</scope>
    <source>
        <strain evidence="1">NBRC 103408</strain>
    </source>
</reference>